<dbReference type="SUPFAM" id="SSF53328">
    <property type="entry name" value="Formyltransferase"/>
    <property type="match status" value="1"/>
</dbReference>
<evidence type="ECO:0008006" key="3">
    <source>
        <dbReference type="Google" id="ProtNLM"/>
    </source>
</evidence>
<comment type="caution">
    <text evidence="1">The sequence shown here is derived from an EMBL/GenBank/DDBJ whole genome shotgun (WGS) entry which is preliminary data.</text>
</comment>
<dbReference type="PANTHER" id="PTHR11138">
    <property type="entry name" value="METHIONYL-TRNA FORMYLTRANSFERASE"/>
    <property type="match status" value="1"/>
</dbReference>
<dbReference type="Proteomes" id="UP000541444">
    <property type="component" value="Unassembled WGS sequence"/>
</dbReference>
<dbReference type="GO" id="GO:0004479">
    <property type="term" value="F:methionyl-tRNA formyltransferase activity"/>
    <property type="evidence" value="ECO:0007669"/>
    <property type="project" value="TreeGrafter"/>
</dbReference>
<protein>
    <recommendedName>
        <fullName evidence="3">Methionyl-tRNA formyltransferase</fullName>
    </recommendedName>
</protein>
<accession>A0A7J7L8D3</accession>
<dbReference type="Gene3D" id="3.40.50.170">
    <property type="entry name" value="Formyl transferase, N-terminal domain"/>
    <property type="match status" value="1"/>
</dbReference>
<reference evidence="1 2" key="1">
    <citation type="journal article" date="2020" name="IScience">
        <title>Genome Sequencing of the Endangered Kingdonia uniflora (Circaeasteraceae, Ranunculales) Reveals Potential Mechanisms of Evolutionary Specialization.</title>
        <authorList>
            <person name="Sun Y."/>
            <person name="Deng T."/>
            <person name="Zhang A."/>
            <person name="Moore M.J."/>
            <person name="Landis J.B."/>
            <person name="Lin N."/>
            <person name="Zhang H."/>
            <person name="Zhang X."/>
            <person name="Huang J."/>
            <person name="Zhang X."/>
            <person name="Sun H."/>
            <person name="Wang H."/>
        </authorList>
    </citation>
    <scope>NUCLEOTIDE SEQUENCE [LARGE SCALE GENOMIC DNA]</scope>
    <source>
        <strain evidence="1">TB1705</strain>
        <tissue evidence="1">Leaf</tissue>
    </source>
</reference>
<keyword evidence="2" id="KW-1185">Reference proteome</keyword>
<dbReference type="AlphaFoldDB" id="A0A7J7L8D3"/>
<organism evidence="1 2">
    <name type="scientific">Kingdonia uniflora</name>
    <dbReference type="NCBI Taxonomy" id="39325"/>
    <lineage>
        <taxon>Eukaryota</taxon>
        <taxon>Viridiplantae</taxon>
        <taxon>Streptophyta</taxon>
        <taxon>Embryophyta</taxon>
        <taxon>Tracheophyta</taxon>
        <taxon>Spermatophyta</taxon>
        <taxon>Magnoliopsida</taxon>
        <taxon>Ranunculales</taxon>
        <taxon>Circaeasteraceae</taxon>
        <taxon>Kingdonia</taxon>
    </lineage>
</organism>
<dbReference type="EMBL" id="JACGCM010002537">
    <property type="protein sequence ID" value="KAF6138907.1"/>
    <property type="molecule type" value="Genomic_DNA"/>
</dbReference>
<dbReference type="OrthoDB" id="10268103at2759"/>
<name>A0A7J7L8D3_9MAGN</name>
<dbReference type="GO" id="GO:0005739">
    <property type="term" value="C:mitochondrion"/>
    <property type="evidence" value="ECO:0007669"/>
    <property type="project" value="TreeGrafter"/>
</dbReference>
<gene>
    <name evidence="1" type="ORF">GIB67_025636</name>
</gene>
<sequence>MHSAMMLRRFCCYNGVSSSLNSAPKKKQLVFMGSPQVSASVLDALFTASASPDSMFQVAAIVTQPSSRGDRGRKLMPSPVAQHALDKGFPSDLILTPKKAGEVIRLLIIA</sequence>
<evidence type="ECO:0000313" key="1">
    <source>
        <dbReference type="EMBL" id="KAF6138907.1"/>
    </source>
</evidence>
<evidence type="ECO:0000313" key="2">
    <source>
        <dbReference type="Proteomes" id="UP000541444"/>
    </source>
</evidence>
<dbReference type="PANTHER" id="PTHR11138:SF5">
    <property type="entry name" value="METHIONYL-TRNA FORMYLTRANSFERASE, MITOCHONDRIAL"/>
    <property type="match status" value="1"/>
</dbReference>
<proteinExistence type="predicted"/>
<dbReference type="InterPro" id="IPR036477">
    <property type="entry name" value="Formyl_transf_N_sf"/>
</dbReference>